<organism evidence="2 3">
    <name type="scientific">Plakobranchus ocellatus</name>
    <dbReference type="NCBI Taxonomy" id="259542"/>
    <lineage>
        <taxon>Eukaryota</taxon>
        <taxon>Metazoa</taxon>
        <taxon>Spiralia</taxon>
        <taxon>Lophotrochozoa</taxon>
        <taxon>Mollusca</taxon>
        <taxon>Gastropoda</taxon>
        <taxon>Heterobranchia</taxon>
        <taxon>Euthyneura</taxon>
        <taxon>Panpulmonata</taxon>
        <taxon>Sacoglossa</taxon>
        <taxon>Placobranchoidea</taxon>
        <taxon>Plakobranchidae</taxon>
        <taxon>Plakobranchus</taxon>
    </lineage>
</organism>
<evidence type="ECO:0000256" key="1">
    <source>
        <dbReference type="SAM" id="MobiDB-lite"/>
    </source>
</evidence>
<comment type="caution">
    <text evidence="2">The sequence shown here is derived from an EMBL/GenBank/DDBJ whole genome shotgun (WGS) entry which is preliminary data.</text>
</comment>
<keyword evidence="3" id="KW-1185">Reference proteome</keyword>
<reference evidence="2 3" key="1">
    <citation type="journal article" date="2021" name="Elife">
        <title>Chloroplast acquisition without the gene transfer in kleptoplastic sea slugs, Plakobranchus ocellatus.</title>
        <authorList>
            <person name="Maeda T."/>
            <person name="Takahashi S."/>
            <person name="Yoshida T."/>
            <person name="Shimamura S."/>
            <person name="Takaki Y."/>
            <person name="Nagai Y."/>
            <person name="Toyoda A."/>
            <person name="Suzuki Y."/>
            <person name="Arimoto A."/>
            <person name="Ishii H."/>
            <person name="Satoh N."/>
            <person name="Nishiyama T."/>
            <person name="Hasebe M."/>
            <person name="Maruyama T."/>
            <person name="Minagawa J."/>
            <person name="Obokata J."/>
            <person name="Shigenobu S."/>
        </authorList>
    </citation>
    <scope>NUCLEOTIDE SEQUENCE [LARGE SCALE GENOMIC DNA]</scope>
</reference>
<protein>
    <submittedName>
        <fullName evidence="2">Uncharacterized protein</fullName>
    </submittedName>
</protein>
<dbReference type="EMBL" id="BLXT01003769">
    <property type="protein sequence ID" value="GFO06271.1"/>
    <property type="molecule type" value="Genomic_DNA"/>
</dbReference>
<accession>A0AAV4AI30</accession>
<feature type="region of interest" description="Disordered" evidence="1">
    <location>
        <begin position="1"/>
        <end position="34"/>
    </location>
</feature>
<evidence type="ECO:0000313" key="2">
    <source>
        <dbReference type="EMBL" id="GFO06271.1"/>
    </source>
</evidence>
<feature type="compositionally biased region" description="Basic and acidic residues" evidence="1">
    <location>
        <begin position="18"/>
        <end position="27"/>
    </location>
</feature>
<name>A0AAV4AI30_9GAST</name>
<dbReference type="Proteomes" id="UP000735302">
    <property type="component" value="Unassembled WGS sequence"/>
</dbReference>
<feature type="compositionally biased region" description="Acidic residues" evidence="1">
    <location>
        <begin position="67"/>
        <end position="105"/>
    </location>
</feature>
<gene>
    <name evidence="2" type="ORF">PoB_003277600</name>
</gene>
<sequence>MLAARQSKALPVPTRHPPLAEKLREMDGPWGTVGHSGSTCWRTLLGEKHGYKNEAILITSASYAQIMEEEKEGGGGGEEEEEEKEEGEEEEEEEEEEVEEEEEEEQASRYI</sequence>
<evidence type="ECO:0000313" key="3">
    <source>
        <dbReference type="Proteomes" id="UP000735302"/>
    </source>
</evidence>
<dbReference type="AlphaFoldDB" id="A0AAV4AI30"/>
<feature type="region of interest" description="Disordered" evidence="1">
    <location>
        <begin position="65"/>
        <end position="111"/>
    </location>
</feature>
<proteinExistence type="predicted"/>